<dbReference type="Proteomes" id="UP000008672">
    <property type="component" value="Unassembled WGS sequence"/>
</dbReference>
<protein>
    <recommendedName>
        <fullName evidence="2">HAT C-terminal dimerisation domain-containing protein</fullName>
    </recommendedName>
</protein>
<name>H3BCV2_LATCH</name>
<dbReference type="Ensembl" id="ENSLACT00000019861.1">
    <property type="protein sequence ID" value="ENSLACP00000019723.1"/>
    <property type="gene ID" value="ENSLACG00000017342.1"/>
</dbReference>
<dbReference type="PANTHER" id="PTHR45749:SF28">
    <property type="entry name" value="ZINC FINGER MYM-TYPE PROTEIN 1-LIKE-RELATED"/>
    <property type="match status" value="1"/>
</dbReference>
<feature type="chain" id="PRO_5003580719" description="HAT C-terminal dimerisation domain-containing protein" evidence="1">
    <location>
        <begin position="28"/>
        <end position="580"/>
    </location>
</feature>
<feature type="domain" description="HAT C-terminal dimerisation" evidence="2">
    <location>
        <begin position="509"/>
        <end position="566"/>
    </location>
</feature>
<dbReference type="InterPro" id="IPR012337">
    <property type="entry name" value="RNaseH-like_sf"/>
</dbReference>
<keyword evidence="4" id="KW-1185">Reference proteome</keyword>
<dbReference type="SUPFAM" id="SSF53098">
    <property type="entry name" value="Ribonuclease H-like"/>
    <property type="match status" value="1"/>
</dbReference>
<sequence>KKWLCGSASRKSFCFPCLLFGSELAWTQTGVNDLKHLSKKHESCKCHLDNSIKLAMFGSVNIATQLDESYRVGVRKHNEEVDKNWYTLSKLIDFVWFCGAFELALCGHDETESNLNPGVVRGLGDLVSSLDTAKEKHVKTAAVFKGTSKTIQNELLDCMLDVTRDFIIQQLRNTECVAIQADDTTDVLTECQSVLLYQYIDGNSKIVTCAESIVTALLDQLKIFLEHCAKQKLIAQSYNGASVMRGESGGIQKKVRDRYPNVHYVYCCAHQLNLIMEICLAFQYSFSCSPKRTQVLEAILARRLPRGAATCWNFNIRTVNIIYKYQEDLLECFKTIGCSIAFESTTIRENAVFFFFPMMPHIDVLYSQLRKRDIDTVYLERVITEFVSNINKVRESIEDLGSKLPDKSEFPTWRRCCRTEIKTLNQVCDIMIDCAKECFAFTKHLVRAKLLQSDLFERHNQCFPLQTLTDIVHAYPMLNKERLHTELSVIYGKPEFRGAVGTILENNLQDTFSETMKLLQILITTPMTTVESERCFSTLKRIKTFLKNTMNQDRLNALALLSMEKQIPDFNKRTIEKFAA</sequence>
<organism evidence="3 4">
    <name type="scientific">Latimeria chalumnae</name>
    <name type="common">Coelacanth</name>
    <dbReference type="NCBI Taxonomy" id="7897"/>
    <lineage>
        <taxon>Eukaryota</taxon>
        <taxon>Metazoa</taxon>
        <taxon>Chordata</taxon>
        <taxon>Craniata</taxon>
        <taxon>Vertebrata</taxon>
        <taxon>Euteleostomi</taxon>
        <taxon>Coelacanthiformes</taxon>
        <taxon>Coelacanthidae</taxon>
        <taxon>Latimeria</taxon>
    </lineage>
</organism>
<keyword evidence="1" id="KW-0732">Signal</keyword>
<reference evidence="4" key="1">
    <citation type="submission" date="2011-08" db="EMBL/GenBank/DDBJ databases">
        <title>The draft genome of Latimeria chalumnae.</title>
        <authorList>
            <person name="Di Palma F."/>
            <person name="Alfoldi J."/>
            <person name="Johnson J."/>
            <person name="Berlin A."/>
            <person name="Gnerre S."/>
            <person name="Jaffe D."/>
            <person name="MacCallum I."/>
            <person name="Young S."/>
            <person name="Walker B.J."/>
            <person name="Lander E."/>
            <person name="Lindblad-Toh K."/>
        </authorList>
    </citation>
    <scope>NUCLEOTIDE SEQUENCE [LARGE SCALE GENOMIC DNA]</scope>
    <source>
        <strain evidence="4">Wild caught</strain>
    </source>
</reference>
<dbReference type="GeneTree" id="ENSGT00940000157337"/>
<dbReference type="InterPro" id="IPR008906">
    <property type="entry name" value="HATC_C_dom"/>
</dbReference>
<dbReference type="EMBL" id="AFYH01047311">
    <property type="status" value="NOT_ANNOTATED_CDS"/>
    <property type="molecule type" value="Genomic_DNA"/>
</dbReference>
<dbReference type="AlphaFoldDB" id="H3BCV2"/>
<feature type="signal peptide" evidence="1">
    <location>
        <begin position="1"/>
        <end position="27"/>
    </location>
</feature>
<reference evidence="3" key="2">
    <citation type="submission" date="2025-08" db="UniProtKB">
        <authorList>
            <consortium name="Ensembl"/>
        </authorList>
    </citation>
    <scope>IDENTIFICATION</scope>
</reference>
<dbReference type="eggNOG" id="ENOG502R6J9">
    <property type="taxonomic scope" value="Eukaryota"/>
</dbReference>
<evidence type="ECO:0000256" key="1">
    <source>
        <dbReference type="SAM" id="SignalP"/>
    </source>
</evidence>
<dbReference type="GO" id="GO:0046983">
    <property type="term" value="F:protein dimerization activity"/>
    <property type="evidence" value="ECO:0007669"/>
    <property type="project" value="InterPro"/>
</dbReference>
<reference evidence="3" key="3">
    <citation type="submission" date="2025-09" db="UniProtKB">
        <authorList>
            <consortium name="Ensembl"/>
        </authorList>
    </citation>
    <scope>IDENTIFICATION</scope>
</reference>
<dbReference type="InParanoid" id="H3BCV2"/>
<accession>H3BCV2</accession>
<dbReference type="Pfam" id="PF05699">
    <property type="entry name" value="Dimer_Tnp_hAT"/>
    <property type="match status" value="1"/>
</dbReference>
<evidence type="ECO:0000259" key="2">
    <source>
        <dbReference type="Pfam" id="PF05699"/>
    </source>
</evidence>
<evidence type="ECO:0000313" key="4">
    <source>
        <dbReference type="Proteomes" id="UP000008672"/>
    </source>
</evidence>
<evidence type="ECO:0000313" key="3">
    <source>
        <dbReference type="Ensembl" id="ENSLACP00000019723.1"/>
    </source>
</evidence>
<proteinExistence type="predicted"/>
<dbReference type="PANTHER" id="PTHR45749">
    <property type="match status" value="1"/>
</dbReference>